<reference evidence="9 10" key="1">
    <citation type="submission" date="2018-08" db="EMBL/GenBank/DDBJ databases">
        <title>A genome reference for cultivated species of the human gut microbiota.</title>
        <authorList>
            <person name="Zou Y."/>
            <person name="Xue W."/>
            <person name="Luo G."/>
        </authorList>
    </citation>
    <scope>NUCLEOTIDE SEQUENCE [LARGE SCALE GENOMIC DNA]</scope>
    <source>
        <strain evidence="9 10">AM25-6</strain>
    </source>
</reference>
<evidence type="ECO:0000256" key="1">
    <source>
        <dbReference type="ARBA" id="ARBA00004651"/>
    </source>
</evidence>
<dbReference type="GO" id="GO:0055085">
    <property type="term" value="P:transmembrane transport"/>
    <property type="evidence" value="ECO:0007669"/>
    <property type="project" value="TreeGrafter"/>
</dbReference>
<comment type="similarity">
    <text evidence="2">Belongs to the autoinducer-2 exporter (AI-2E) (TC 2.A.86) family.</text>
</comment>
<dbReference type="GO" id="GO:0005886">
    <property type="term" value="C:plasma membrane"/>
    <property type="evidence" value="ECO:0007669"/>
    <property type="project" value="UniProtKB-SubCell"/>
</dbReference>
<dbReference type="EMBL" id="QUSM01000004">
    <property type="protein sequence ID" value="RGD73789.1"/>
    <property type="molecule type" value="Genomic_DNA"/>
</dbReference>
<evidence type="ECO:0000256" key="8">
    <source>
        <dbReference type="SAM" id="Phobius"/>
    </source>
</evidence>
<dbReference type="AlphaFoldDB" id="A0A3E3DXV5"/>
<dbReference type="Pfam" id="PF01594">
    <property type="entry name" value="AI-2E_transport"/>
    <property type="match status" value="1"/>
</dbReference>
<feature type="transmembrane region" description="Helical" evidence="8">
    <location>
        <begin position="85"/>
        <end position="108"/>
    </location>
</feature>
<gene>
    <name evidence="9" type="ORF">DW687_08385</name>
</gene>
<proteinExistence type="inferred from homology"/>
<keyword evidence="6 8" id="KW-1133">Transmembrane helix</keyword>
<keyword evidence="7 8" id="KW-0472">Membrane</keyword>
<keyword evidence="4" id="KW-1003">Cell membrane</keyword>
<feature type="transmembrane region" description="Helical" evidence="8">
    <location>
        <begin position="263"/>
        <end position="281"/>
    </location>
</feature>
<evidence type="ECO:0000256" key="5">
    <source>
        <dbReference type="ARBA" id="ARBA00022692"/>
    </source>
</evidence>
<feature type="transmembrane region" description="Helical" evidence="8">
    <location>
        <begin position="12"/>
        <end position="29"/>
    </location>
</feature>
<keyword evidence="5 8" id="KW-0812">Transmembrane</keyword>
<organism evidence="9 10">
    <name type="scientific">Anaerofustis stercorihominis</name>
    <dbReference type="NCBI Taxonomy" id="214853"/>
    <lineage>
        <taxon>Bacteria</taxon>
        <taxon>Bacillati</taxon>
        <taxon>Bacillota</taxon>
        <taxon>Clostridia</taxon>
        <taxon>Eubacteriales</taxon>
        <taxon>Eubacteriaceae</taxon>
        <taxon>Anaerofustis</taxon>
    </lineage>
</organism>
<evidence type="ECO:0000256" key="2">
    <source>
        <dbReference type="ARBA" id="ARBA00009773"/>
    </source>
</evidence>
<evidence type="ECO:0000256" key="3">
    <source>
        <dbReference type="ARBA" id="ARBA00022448"/>
    </source>
</evidence>
<dbReference type="PANTHER" id="PTHR21716:SF53">
    <property type="entry name" value="PERMEASE PERM-RELATED"/>
    <property type="match status" value="1"/>
</dbReference>
<dbReference type="PANTHER" id="PTHR21716">
    <property type="entry name" value="TRANSMEMBRANE PROTEIN"/>
    <property type="match status" value="1"/>
</dbReference>
<dbReference type="RefSeq" id="WP_007049512.1">
    <property type="nucleotide sequence ID" value="NZ_CABKNJ010000004.1"/>
</dbReference>
<evidence type="ECO:0000313" key="9">
    <source>
        <dbReference type="EMBL" id="RGD73789.1"/>
    </source>
</evidence>
<dbReference type="Proteomes" id="UP000261212">
    <property type="component" value="Unassembled WGS sequence"/>
</dbReference>
<name>A0A3E3DXV5_9FIRM</name>
<evidence type="ECO:0000256" key="7">
    <source>
        <dbReference type="ARBA" id="ARBA00023136"/>
    </source>
</evidence>
<feature type="transmembrane region" description="Helical" evidence="8">
    <location>
        <begin position="287"/>
        <end position="311"/>
    </location>
</feature>
<comment type="caution">
    <text evidence="9">The sequence shown here is derived from an EMBL/GenBank/DDBJ whole genome shotgun (WGS) entry which is preliminary data.</text>
</comment>
<dbReference type="GeneID" id="97999911"/>
<comment type="subcellular location">
    <subcellularLocation>
        <location evidence="1">Cell membrane</location>
        <topology evidence="1">Multi-pass membrane protein</topology>
    </subcellularLocation>
</comment>
<feature type="transmembrane region" description="Helical" evidence="8">
    <location>
        <begin position="318"/>
        <end position="340"/>
    </location>
</feature>
<feature type="transmembrane region" description="Helical" evidence="8">
    <location>
        <begin position="346"/>
        <end position="365"/>
    </location>
</feature>
<protein>
    <submittedName>
        <fullName evidence="9">AI-2E family transporter</fullName>
    </submittedName>
</protein>
<evidence type="ECO:0000256" key="4">
    <source>
        <dbReference type="ARBA" id="ARBA00022475"/>
    </source>
</evidence>
<sequence>MDNLEKKEFKKYILLISYAIVFYYVVTNLNKVLGVVGTAFGILSPFIIGFALAFILNKPFVFFRDKALKVLIDKKKKKERVGLRSGLAILIVYVLVALLLVILSSFVIPQLVTSISGLVDYIPQYSKNLFDMIDNVVDKFIINETMLDTIQKASTTIISTMKTVLSGAVPAIVSFVSNFASNVINIAIAVIVSIYLLIDKDHLIYQYRLIIKAFFSEKKAKRILEVSDLTAKTFSDFIGGQIIDAIIIGVLCSIGLAVLKIPYALLIGTIVGFTNIIPYFGPWIGSIPSVLILFMVRPFYALIFIVFVIVLQQVDGNIIYPHVVGNSVGLGALFVTFSIIVGGGLFGLLGMILGVPTFAVCYTLLKEKAYKNLKKKNITKI</sequence>
<dbReference type="InterPro" id="IPR002549">
    <property type="entry name" value="AI-2E-like"/>
</dbReference>
<evidence type="ECO:0000256" key="6">
    <source>
        <dbReference type="ARBA" id="ARBA00022989"/>
    </source>
</evidence>
<keyword evidence="3" id="KW-0813">Transport</keyword>
<evidence type="ECO:0000313" key="10">
    <source>
        <dbReference type="Proteomes" id="UP000261212"/>
    </source>
</evidence>
<feature type="transmembrane region" description="Helical" evidence="8">
    <location>
        <begin position="179"/>
        <end position="198"/>
    </location>
</feature>
<feature type="transmembrane region" description="Helical" evidence="8">
    <location>
        <begin position="35"/>
        <end position="56"/>
    </location>
</feature>
<accession>A0A3E3DXV5</accession>